<dbReference type="InterPro" id="IPR036866">
    <property type="entry name" value="RibonucZ/Hydroxyglut_hydro"/>
</dbReference>
<dbReference type="InterPro" id="IPR002563">
    <property type="entry name" value="Flavin_Rdtase-like_dom"/>
</dbReference>
<comment type="caution">
    <text evidence="4">The sequence shown here is derived from an EMBL/GenBank/DDBJ whole genome shotgun (WGS) entry which is preliminary data.</text>
</comment>
<dbReference type="Proteomes" id="UP000007264">
    <property type="component" value="Unassembled WGS sequence"/>
</dbReference>
<dbReference type="InterPro" id="IPR008254">
    <property type="entry name" value="Flavodoxin/NO_synth"/>
</dbReference>
<gene>
    <name evidence="4" type="ORF">COCSUDRAFT_54807</name>
</gene>
<dbReference type="RefSeq" id="XP_005643451.1">
    <property type="nucleotide sequence ID" value="XM_005643394.1"/>
</dbReference>
<dbReference type="PROSITE" id="PS50902">
    <property type="entry name" value="FLAVODOXIN_LIKE"/>
    <property type="match status" value="1"/>
</dbReference>
<dbReference type="SUPFAM" id="SSF52218">
    <property type="entry name" value="Flavoproteins"/>
    <property type="match status" value="1"/>
</dbReference>
<dbReference type="OrthoDB" id="432169at2759"/>
<dbReference type="InterPro" id="IPR012349">
    <property type="entry name" value="Split_barrel_FMN-bd"/>
</dbReference>
<evidence type="ECO:0000259" key="3">
    <source>
        <dbReference type="PROSITE" id="PS50902"/>
    </source>
</evidence>
<proteinExistence type="predicted"/>
<dbReference type="STRING" id="574566.I0YKI8"/>
<accession>I0YKI8</accession>
<keyword evidence="2" id="KW-0249">Electron transport</keyword>
<keyword evidence="5" id="KW-1185">Reference proteome</keyword>
<keyword evidence="1" id="KW-0813">Transport</keyword>
<dbReference type="Gene3D" id="3.60.15.10">
    <property type="entry name" value="Ribonuclease Z/Hydroxyacylglutathione hydrolase-like"/>
    <property type="match status" value="1"/>
</dbReference>
<dbReference type="GeneID" id="17036857"/>
<dbReference type="SMART" id="SM00903">
    <property type="entry name" value="Flavin_Reduct"/>
    <property type="match status" value="1"/>
</dbReference>
<reference evidence="4 5" key="1">
    <citation type="journal article" date="2012" name="Genome Biol.">
        <title>The genome of the polar eukaryotic microalga coccomyxa subellipsoidea reveals traits of cold adaptation.</title>
        <authorList>
            <person name="Blanc G."/>
            <person name="Agarkova I."/>
            <person name="Grimwood J."/>
            <person name="Kuo A."/>
            <person name="Brueggeman A."/>
            <person name="Dunigan D."/>
            <person name="Gurnon J."/>
            <person name="Ladunga I."/>
            <person name="Lindquist E."/>
            <person name="Lucas S."/>
            <person name="Pangilinan J."/>
            <person name="Proschold T."/>
            <person name="Salamov A."/>
            <person name="Schmutz J."/>
            <person name="Weeks D."/>
            <person name="Yamada T."/>
            <person name="Claverie J.M."/>
            <person name="Grigoriev I."/>
            <person name="Van Etten J."/>
            <person name="Lomsadze A."/>
            <person name="Borodovsky M."/>
        </authorList>
    </citation>
    <scope>NUCLEOTIDE SEQUENCE [LARGE SCALE GENOMIC DNA]</scope>
    <source>
        <strain evidence="4 5">C-169</strain>
    </source>
</reference>
<dbReference type="Pfam" id="PF01613">
    <property type="entry name" value="Flavin_Reduct"/>
    <property type="match status" value="1"/>
</dbReference>
<sequence length="675" mass="71946">MQTVPGRICQRSDLAIRSYGVAIPKLRPFSSGKLPERLPTAKTQRAASRNLAKSRKGFKCRAAAPPAIRERLKIDIEYGLKRGTTDNSYLVRDGKDFILIDVPDENFKEDHVATLEQTIPLQSLRRIVVTHLTPKRLPSLRALLERKQAAGGPLDIHLSNPALQLLRSSLGGDKEGAALLSSVELVAARSGASLEVGTEIALKLIPCPTPRWPDLLVAYSPGDRLLFTSKLFSAHVSPEKAGEDRGEVTDKKGWDAYRNDWRNFFECMLAPVAQQVEGALERLDVVAAPSTQSGSPLQAVLEALRATQAILEASQTARFGAKSMGVRATGVGMVAAALCPMHGPVVRSSVTELVGQYREWTRAQIAAAEQASVAVLYASAYGNTAALAQAISRGITKAGVGVNTLNLEVVPLDEVSLSISKSGGFVIGSPTLGGHMPTQVQTALGAVLRDASAKELPCGVFGSFGWSGEAVDELESRLRDAGFQQAFGAIRVKFKPTAKDMQMAEESGTDLAQREGKATGTEQAVGRVLGAMCAITARDDDAQSAMLASWISQASFDPPGLSVAVKKDRAAEALLAVGSKFVVNILAEGKEKPVIKQLLKPFKPGEDRFEGMDTQVSEATGCAILPGTAAYLECSVADKLEAGDHWVVYATVDSGQVTEEGALSAVHHRKIGTTY</sequence>
<dbReference type="InterPro" id="IPR045761">
    <property type="entry name" value="ODP_dom"/>
</dbReference>
<protein>
    <recommendedName>
        <fullName evidence="3">Flavodoxin-like domain-containing protein</fullName>
    </recommendedName>
</protein>
<dbReference type="InterPro" id="IPR051285">
    <property type="entry name" value="NADH_oxidoreductase_modular"/>
</dbReference>
<dbReference type="PANTHER" id="PTHR32145:SF31">
    <property type="entry name" value="FLAVIN REDUCTASE-LIKE FMN-BINDING PROTEIN"/>
    <property type="match status" value="1"/>
</dbReference>
<dbReference type="GO" id="GO:0009055">
    <property type="term" value="F:electron transfer activity"/>
    <property type="evidence" value="ECO:0007669"/>
    <property type="project" value="InterPro"/>
</dbReference>
<evidence type="ECO:0000313" key="4">
    <source>
        <dbReference type="EMBL" id="EIE18907.1"/>
    </source>
</evidence>
<dbReference type="PANTHER" id="PTHR32145">
    <property type="entry name" value="DIFLAVIN FLAVOPROTEIN A 2-RELATED"/>
    <property type="match status" value="1"/>
</dbReference>
<dbReference type="Pfam" id="PF19583">
    <property type="entry name" value="ODP"/>
    <property type="match status" value="1"/>
</dbReference>
<dbReference type="AlphaFoldDB" id="I0YKI8"/>
<feature type="domain" description="Flavodoxin-like" evidence="3">
    <location>
        <begin position="373"/>
        <end position="512"/>
    </location>
</feature>
<organism evidence="4 5">
    <name type="scientific">Coccomyxa subellipsoidea (strain C-169)</name>
    <name type="common">Green microalga</name>
    <dbReference type="NCBI Taxonomy" id="574566"/>
    <lineage>
        <taxon>Eukaryota</taxon>
        <taxon>Viridiplantae</taxon>
        <taxon>Chlorophyta</taxon>
        <taxon>core chlorophytes</taxon>
        <taxon>Trebouxiophyceae</taxon>
        <taxon>Trebouxiophyceae incertae sedis</taxon>
        <taxon>Coccomyxaceae</taxon>
        <taxon>Coccomyxa</taxon>
        <taxon>Coccomyxa subellipsoidea</taxon>
    </lineage>
</organism>
<evidence type="ECO:0000256" key="1">
    <source>
        <dbReference type="ARBA" id="ARBA00022448"/>
    </source>
</evidence>
<dbReference type="InterPro" id="IPR029039">
    <property type="entry name" value="Flavoprotein-like_sf"/>
</dbReference>
<dbReference type="GO" id="GO:0010181">
    <property type="term" value="F:FMN binding"/>
    <property type="evidence" value="ECO:0007669"/>
    <property type="project" value="InterPro"/>
</dbReference>
<dbReference type="PROSITE" id="PS00201">
    <property type="entry name" value="FLAVODOXIN"/>
    <property type="match status" value="1"/>
</dbReference>
<dbReference type="Pfam" id="PF00258">
    <property type="entry name" value="Flavodoxin_1"/>
    <property type="match status" value="1"/>
</dbReference>
<evidence type="ECO:0000313" key="5">
    <source>
        <dbReference type="Proteomes" id="UP000007264"/>
    </source>
</evidence>
<dbReference type="KEGG" id="csl:COCSUDRAFT_54807"/>
<dbReference type="EMBL" id="AGSI01000021">
    <property type="protein sequence ID" value="EIE18907.1"/>
    <property type="molecule type" value="Genomic_DNA"/>
</dbReference>
<evidence type="ECO:0000256" key="2">
    <source>
        <dbReference type="ARBA" id="ARBA00022982"/>
    </source>
</evidence>
<dbReference type="eggNOG" id="ENOG502QVQT">
    <property type="taxonomic scope" value="Eukaryota"/>
</dbReference>
<dbReference type="SUPFAM" id="SSF50475">
    <property type="entry name" value="FMN-binding split barrel"/>
    <property type="match status" value="1"/>
</dbReference>
<name>I0YKI8_COCSC</name>
<dbReference type="Gene3D" id="3.40.50.360">
    <property type="match status" value="1"/>
</dbReference>
<dbReference type="Gene3D" id="2.30.110.10">
    <property type="entry name" value="Electron Transport, Fmn-binding Protein, Chain A"/>
    <property type="match status" value="1"/>
</dbReference>
<dbReference type="InterPro" id="IPR001226">
    <property type="entry name" value="Flavodoxin_CS"/>
</dbReference>
<dbReference type="SUPFAM" id="SSF56281">
    <property type="entry name" value="Metallo-hydrolase/oxidoreductase"/>
    <property type="match status" value="1"/>
</dbReference>